<dbReference type="InterPro" id="IPR021879">
    <property type="entry name" value="VC2046_fam"/>
</dbReference>
<sequence length="161" mass="18539">MTQQVNLNQDIEFSGRLGKALNHRGGAEFALMLACLQQDYLARVKFEQQDNPLYSEKTIAADLQHYPVQPLYAEEKHWRQMQVQKQLWQHHQQASARLYEVIHPAPLGLKDQTQFIDPVIIDNAGINNSVMQQQQDIDIDETSLFELLNRLQPKTSEQSAA</sequence>
<dbReference type="RefSeq" id="WP_186504747.1">
    <property type="nucleotide sequence ID" value="NZ_JACNEP010000001.1"/>
</dbReference>
<organism evidence="1 2">
    <name type="scientific">Neptunicella marina</name>
    <dbReference type="NCBI Taxonomy" id="2125989"/>
    <lineage>
        <taxon>Bacteria</taxon>
        <taxon>Pseudomonadati</taxon>
        <taxon>Pseudomonadota</taxon>
        <taxon>Gammaproteobacteria</taxon>
        <taxon>Alteromonadales</taxon>
        <taxon>Alteromonadaceae</taxon>
        <taxon>Neptunicella</taxon>
    </lineage>
</organism>
<dbReference type="AlphaFoldDB" id="A0A8J6IQY8"/>
<dbReference type="EMBL" id="JACNEP010000001">
    <property type="protein sequence ID" value="MBC3764265.1"/>
    <property type="molecule type" value="Genomic_DNA"/>
</dbReference>
<evidence type="ECO:0000313" key="1">
    <source>
        <dbReference type="EMBL" id="MBC3764265.1"/>
    </source>
</evidence>
<gene>
    <name evidence="1" type="ORF">H8B19_00105</name>
</gene>
<accession>A0A8J6IQY8</accession>
<reference evidence="1" key="2">
    <citation type="submission" date="2020-08" db="EMBL/GenBank/DDBJ databases">
        <authorList>
            <person name="Lai Q."/>
        </authorList>
    </citation>
    <scope>NUCLEOTIDE SEQUENCE</scope>
    <source>
        <strain evidence="1">S27-2</strain>
    </source>
</reference>
<keyword evidence="2" id="KW-1185">Reference proteome</keyword>
<evidence type="ECO:0000313" key="2">
    <source>
        <dbReference type="Proteomes" id="UP000601768"/>
    </source>
</evidence>
<dbReference type="Proteomes" id="UP000601768">
    <property type="component" value="Unassembled WGS sequence"/>
</dbReference>
<comment type="caution">
    <text evidence="1">The sequence shown here is derived from an EMBL/GenBank/DDBJ whole genome shotgun (WGS) entry which is preliminary data.</text>
</comment>
<name>A0A8J6IQY8_9ALTE</name>
<protein>
    <recommendedName>
        <fullName evidence="3">Ribosomal S4P</fullName>
    </recommendedName>
</protein>
<reference evidence="1" key="1">
    <citation type="journal article" date="2018" name="Int. J. Syst. Evol. Microbiol.">
        <title>Neptunicella marina gen. nov., sp. nov., isolated from surface seawater.</title>
        <authorList>
            <person name="Liu X."/>
            <person name="Lai Q."/>
            <person name="Du Y."/>
            <person name="Zhang X."/>
            <person name="Liu Z."/>
            <person name="Sun F."/>
            <person name="Shao Z."/>
        </authorList>
    </citation>
    <scope>NUCLEOTIDE SEQUENCE</scope>
    <source>
        <strain evidence="1">S27-2</strain>
    </source>
</reference>
<dbReference type="Pfam" id="PF11993">
    <property type="entry name" value="VC2046"/>
    <property type="match status" value="1"/>
</dbReference>
<evidence type="ECO:0008006" key="3">
    <source>
        <dbReference type="Google" id="ProtNLM"/>
    </source>
</evidence>
<proteinExistence type="predicted"/>